<protein>
    <submittedName>
        <fullName evidence="3">ABC transporter substrate-binding protein</fullName>
    </submittedName>
</protein>
<dbReference type="RefSeq" id="WP_280572431.1">
    <property type="nucleotide sequence ID" value="NZ_JARXRM010000009.1"/>
</dbReference>
<feature type="signal peptide" evidence="1">
    <location>
        <begin position="1"/>
        <end position="19"/>
    </location>
</feature>
<dbReference type="PANTHER" id="PTHR30535">
    <property type="entry name" value="VITAMIN B12-BINDING PROTEIN"/>
    <property type="match status" value="1"/>
</dbReference>
<feature type="chain" id="PRO_5046548242" evidence="1">
    <location>
        <begin position="20"/>
        <end position="399"/>
    </location>
</feature>
<dbReference type="Proteomes" id="UP001156940">
    <property type="component" value="Unassembled WGS sequence"/>
</dbReference>
<dbReference type="InterPro" id="IPR002491">
    <property type="entry name" value="ABC_transptr_periplasmic_BD"/>
</dbReference>
<dbReference type="Gene3D" id="3.40.50.1980">
    <property type="entry name" value="Nitrogenase molybdenum iron protein domain"/>
    <property type="match status" value="2"/>
</dbReference>
<proteinExistence type="predicted"/>
<sequence length="399" mass="42192">MRKLAGLAGLPLLGALALAGCGPAPTAGQDAGALPEGGTQLPLRHARHADIHRFPGYTVVRVSGPVPDGGEGTVPRRDTVVLVPRGAPLPQLPAALAGAQVIRTPVRTIATNSGADEAFLGQLGIADRLVAVGGLGSYDRAIRTRTLAGEIGQVGYNWHAPPNLDVLVRQVPDVFLMRMGSLEHAAALERARRLGIPVLPTFAEDEPHYLGRAEWLRVYGLLAGRQAQADALFGRIEARVAALRRAASALPPTPVLWAYPAGADRWVATVRGAEGRLLADAGGRNLLARPGQAGAHASEMVSTEAVLPAADTAAVWILGDIHAAPPRSLALLQGLGAWRGGRLYGNTARIDPQANAYDWYQTGVVRPDWVLQDFVKALHPGLVDAPFVFLRPLRPGEFR</sequence>
<comment type="caution">
    <text evidence="3">The sequence shown here is derived from an EMBL/GenBank/DDBJ whole genome shotgun (WGS) entry which is preliminary data.</text>
</comment>
<dbReference type="InterPro" id="IPR050902">
    <property type="entry name" value="ABC_Transporter_SBP"/>
</dbReference>
<reference evidence="3 4" key="1">
    <citation type="submission" date="2023-04" db="EMBL/GenBank/DDBJ databases">
        <title>Luteimonas endophyticus RD2P54.</title>
        <authorList>
            <person name="Sun J.-Q."/>
        </authorList>
    </citation>
    <scope>NUCLEOTIDE SEQUENCE [LARGE SCALE GENOMIC DNA]</scope>
    <source>
        <strain evidence="3 4">RD2P54</strain>
    </source>
</reference>
<keyword evidence="4" id="KW-1185">Reference proteome</keyword>
<feature type="domain" description="Fe/B12 periplasmic-binding" evidence="2">
    <location>
        <begin position="108"/>
        <end position="382"/>
    </location>
</feature>
<dbReference type="Pfam" id="PF01497">
    <property type="entry name" value="Peripla_BP_2"/>
    <property type="match status" value="1"/>
</dbReference>
<evidence type="ECO:0000313" key="3">
    <source>
        <dbReference type="EMBL" id="MDH5821692.1"/>
    </source>
</evidence>
<gene>
    <name evidence="3" type="ORF">QFW77_01610</name>
</gene>
<accession>A0ABT6J563</accession>
<dbReference type="PANTHER" id="PTHR30535:SF34">
    <property type="entry name" value="MOLYBDATE-BINDING PROTEIN MOLA"/>
    <property type="match status" value="1"/>
</dbReference>
<dbReference type="PROSITE" id="PS50983">
    <property type="entry name" value="FE_B12_PBP"/>
    <property type="match status" value="1"/>
</dbReference>
<evidence type="ECO:0000256" key="1">
    <source>
        <dbReference type="SAM" id="SignalP"/>
    </source>
</evidence>
<dbReference type="EMBL" id="JARXRM010000009">
    <property type="protein sequence ID" value="MDH5821692.1"/>
    <property type="molecule type" value="Genomic_DNA"/>
</dbReference>
<evidence type="ECO:0000313" key="4">
    <source>
        <dbReference type="Proteomes" id="UP001156940"/>
    </source>
</evidence>
<dbReference type="SUPFAM" id="SSF53807">
    <property type="entry name" value="Helical backbone' metal receptor"/>
    <property type="match status" value="1"/>
</dbReference>
<dbReference type="PROSITE" id="PS51257">
    <property type="entry name" value="PROKAR_LIPOPROTEIN"/>
    <property type="match status" value="1"/>
</dbReference>
<organism evidence="3 4">
    <name type="scientific">Luteimonas endophytica</name>
    <dbReference type="NCBI Taxonomy" id="3042023"/>
    <lineage>
        <taxon>Bacteria</taxon>
        <taxon>Pseudomonadati</taxon>
        <taxon>Pseudomonadota</taxon>
        <taxon>Gammaproteobacteria</taxon>
        <taxon>Lysobacterales</taxon>
        <taxon>Lysobacteraceae</taxon>
        <taxon>Luteimonas</taxon>
    </lineage>
</organism>
<name>A0ABT6J563_9GAMM</name>
<evidence type="ECO:0000259" key="2">
    <source>
        <dbReference type="PROSITE" id="PS50983"/>
    </source>
</evidence>
<keyword evidence="1" id="KW-0732">Signal</keyword>